<name>A2DL40_TRIV3</name>
<dbReference type="Pfam" id="PF00188">
    <property type="entry name" value="CAP"/>
    <property type="match status" value="1"/>
</dbReference>
<dbReference type="CDD" id="cd05379">
    <property type="entry name" value="CAP_bacterial"/>
    <property type="match status" value="1"/>
</dbReference>
<evidence type="ECO:0000313" key="5">
    <source>
        <dbReference type="Proteomes" id="UP000001542"/>
    </source>
</evidence>
<sequence length="376" mass="41333">MDVCSKFKKEVYSVKYQDGAYPDQNGTCSQPTYDKATDDTRALIELNCTRWLVGFDTKTELTNDYDDQVIQCAMNCAANGRLSHYPESNSSCYTPAAYAGCSTSNLAASSGYLNAATALQQLIDDQGGNNLEVGHRRWILYSGLTKTTFGGAYNSEAFLSNAVAQKVIFDDSESGKQLTFTAYPPPGYFPAQFVYSRFSFWAPGIPLGADVNVTVKINDVPQNLSEFHIFTEGGVGDYSGGAMFAMEKYPYISDIVNKRIDVQVTYKTTVYDYTIYPIDCSDKPMRTPVPTAEGDKYNSQDIGEAPKKQRQKKVAIGAGVGVSLAVIVIVVIVLFIVFRHGCSINHDNDETNNNNNDNNDNNDDQSNSGENHLEDA</sequence>
<protein>
    <recommendedName>
        <fullName evidence="3">SCP domain-containing protein</fullName>
    </recommendedName>
</protein>
<feature type="region of interest" description="Disordered" evidence="1">
    <location>
        <begin position="284"/>
        <end position="308"/>
    </location>
</feature>
<evidence type="ECO:0000256" key="1">
    <source>
        <dbReference type="SAM" id="MobiDB-lite"/>
    </source>
</evidence>
<evidence type="ECO:0000259" key="3">
    <source>
        <dbReference type="Pfam" id="PF00188"/>
    </source>
</evidence>
<dbReference type="KEGG" id="tva:5464330"/>
<reference evidence="4" key="1">
    <citation type="submission" date="2006-10" db="EMBL/GenBank/DDBJ databases">
        <authorList>
            <person name="Amadeo P."/>
            <person name="Zhao Q."/>
            <person name="Wortman J."/>
            <person name="Fraser-Liggett C."/>
            <person name="Carlton J."/>
        </authorList>
    </citation>
    <scope>NUCLEOTIDE SEQUENCE</scope>
    <source>
        <strain evidence="4">G3</strain>
    </source>
</reference>
<feature type="transmembrane region" description="Helical" evidence="2">
    <location>
        <begin position="314"/>
        <end position="338"/>
    </location>
</feature>
<accession>A2DL40</accession>
<keyword evidence="2" id="KW-1133">Transmembrane helix</keyword>
<dbReference type="EMBL" id="DS113214">
    <property type="protein sequence ID" value="EAY18831.1"/>
    <property type="molecule type" value="Genomic_DNA"/>
</dbReference>
<feature type="region of interest" description="Disordered" evidence="1">
    <location>
        <begin position="349"/>
        <end position="376"/>
    </location>
</feature>
<dbReference type="Proteomes" id="UP000001542">
    <property type="component" value="Unassembled WGS sequence"/>
</dbReference>
<dbReference type="PANTHER" id="PTHR31607:SF37">
    <property type="entry name" value="FOLLISTATIN-LIKE DOMAIN-CONTAINING PROTEIN"/>
    <property type="match status" value="1"/>
</dbReference>
<keyword evidence="2" id="KW-0812">Transmembrane</keyword>
<dbReference type="RefSeq" id="XP_001579817.1">
    <property type="nucleotide sequence ID" value="XM_001579767.1"/>
</dbReference>
<dbReference type="VEuPathDB" id="TrichDB:TVAG_294820"/>
<keyword evidence="5" id="KW-1185">Reference proteome</keyword>
<keyword evidence="2" id="KW-0472">Membrane</keyword>
<organism evidence="4 5">
    <name type="scientific">Trichomonas vaginalis (strain ATCC PRA-98 / G3)</name>
    <dbReference type="NCBI Taxonomy" id="412133"/>
    <lineage>
        <taxon>Eukaryota</taxon>
        <taxon>Metamonada</taxon>
        <taxon>Parabasalia</taxon>
        <taxon>Trichomonadida</taxon>
        <taxon>Trichomonadidae</taxon>
        <taxon>Trichomonas</taxon>
    </lineage>
</organism>
<dbReference type="VEuPathDB" id="TrichDB:TVAGG3_0273880"/>
<dbReference type="InParanoid" id="A2DL40"/>
<evidence type="ECO:0000256" key="2">
    <source>
        <dbReference type="SAM" id="Phobius"/>
    </source>
</evidence>
<proteinExistence type="predicted"/>
<dbReference type="PANTHER" id="PTHR31607">
    <property type="entry name" value="DUF1216 DOMAIN-CONTAINING PROTEIN-RELATED"/>
    <property type="match status" value="1"/>
</dbReference>
<dbReference type="AlphaFoldDB" id="A2DL40"/>
<evidence type="ECO:0000313" key="4">
    <source>
        <dbReference type="EMBL" id="EAY18831.1"/>
    </source>
</evidence>
<gene>
    <name evidence="4" type="ORF">TVAG_294820</name>
</gene>
<dbReference type="InterPro" id="IPR014044">
    <property type="entry name" value="CAP_dom"/>
</dbReference>
<reference evidence="4" key="2">
    <citation type="journal article" date="2007" name="Science">
        <title>Draft genome sequence of the sexually transmitted pathogen Trichomonas vaginalis.</title>
        <authorList>
            <person name="Carlton J.M."/>
            <person name="Hirt R.P."/>
            <person name="Silva J.C."/>
            <person name="Delcher A.L."/>
            <person name="Schatz M."/>
            <person name="Zhao Q."/>
            <person name="Wortman J.R."/>
            <person name="Bidwell S.L."/>
            <person name="Alsmark U.C.M."/>
            <person name="Besteiro S."/>
            <person name="Sicheritz-Ponten T."/>
            <person name="Noel C.J."/>
            <person name="Dacks J.B."/>
            <person name="Foster P.G."/>
            <person name="Simillion C."/>
            <person name="Van de Peer Y."/>
            <person name="Miranda-Saavedra D."/>
            <person name="Barton G.J."/>
            <person name="Westrop G.D."/>
            <person name="Mueller S."/>
            <person name="Dessi D."/>
            <person name="Fiori P.L."/>
            <person name="Ren Q."/>
            <person name="Paulsen I."/>
            <person name="Zhang H."/>
            <person name="Bastida-Corcuera F.D."/>
            <person name="Simoes-Barbosa A."/>
            <person name="Brown M.T."/>
            <person name="Hayes R.D."/>
            <person name="Mukherjee M."/>
            <person name="Okumura C.Y."/>
            <person name="Schneider R."/>
            <person name="Smith A.J."/>
            <person name="Vanacova S."/>
            <person name="Villalvazo M."/>
            <person name="Haas B.J."/>
            <person name="Pertea M."/>
            <person name="Feldblyum T.V."/>
            <person name="Utterback T.R."/>
            <person name="Shu C.L."/>
            <person name="Osoegawa K."/>
            <person name="de Jong P.J."/>
            <person name="Hrdy I."/>
            <person name="Horvathova L."/>
            <person name="Zubacova Z."/>
            <person name="Dolezal P."/>
            <person name="Malik S.B."/>
            <person name="Logsdon J.M. Jr."/>
            <person name="Henze K."/>
            <person name="Gupta A."/>
            <person name="Wang C.C."/>
            <person name="Dunne R.L."/>
            <person name="Upcroft J.A."/>
            <person name="Upcroft P."/>
            <person name="White O."/>
            <person name="Salzberg S.L."/>
            <person name="Tang P."/>
            <person name="Chiu C.-H."/>
            <person name="Lee Y.-S."/>
            <person name="Embley T.M."/>
            <person name="Coombs G.H."/>
            <person name="Mottram J.C."/>
            <person name="Tachezy J."/>
            <person name="Fraser-Liggett C.M."/>
            <person name="Johnson P.J."/>
        </authorList>
    </citation>
    <scope>NUCLEOTIDE SEQUENCE [LARGE SCALE GENOMIC DNA]</scope>
    <source>
        <strain evidence="4">G3</strain>
    </source>
</reference>
<feature type="domain" description="SCP" evidence="3">
    <location>
        <begin position="63"/>
        <end position="153"/>
    </location>
</feature>
<dbReference type="OrthoDB" id="10646245at2759"/>